<dbReference type="Proteomes" id="UP000789831">
    <property type="component" value="Unassembled WGS sequence"/>
</dbReference>
<evidence type="ECO:0000259" key="3">
    <source>
        <dbReference type="PROSITE" id="PS50118"/>
    </source>
</evidence>
<organism evidence="4 5">
    <name type="scientific">Ambispora gerdemannii</name>
    <dbReference type="NCBI Taxonomy" id="144530"/>
    <lineage>
        <taxon>Eukaryota</taxon>
        <taxon>Fungi</taxon>
        <taxon>Fungi incertae sedis</taxon>
        <taxon>Mucoromycota</taxon>
        <taxon>Glomeromycotina</taxon>
        <taxon>Glomeromycetes</taxon>
        <taxon>Archaeosporales</taxon>
        <taxon>Ambisporaceae</taxon>
        <taxon>Ambispora</taxon>
    </lineage>
</organism>
<dbReference type="EMBL" id="CAJVPL010001197">
    <property type="protein sequence ID" value="CAG8558274.1"/>
    <property type="molecule type" value="Genomic_DNA"/>
</dbReference>
<proteinExistence type="predicted"/>
<dbReference type="SMART" id="SM00398">
    <property type="entry name" value="HMG"/>
    <property type="match status" value="1"/>
</dbReference>
<feature type="compositionally biased region" description="Polar residues" evidence="2">
    <location>
        <begin position="171"/>
        <end position="188"/>
    </location>
</feature>
<keyword evidence="1" id="KW-0238">DNA-binding</keyword>
<keyword evidence="1" id="KW-0539">Nucleus</keyword>
<name>A0A9N9B9H1_9GLOM</name>
<gene>
    <name evidence="4" type="ORF">AGERDE_LOCUS7023</name>
</gene>
<dbReference type="CDD" id="cd01389">
    <property type="entry name" value="HMG-box_ROX1-like"/>
    <property type="match status" value="1"/>
</dbReference>
<keyword evidence="5" id="KW-1185">Reference proteome</keyword>
<protein>
    <submittedName>
        <fullName evidence="4">907_t:CDS:1</fullName>
    </submittedName>
</protein>
<feature type="DNA-binding region" description="HMG box" evidence="1">
    <location>
        <begin position="43"/>
        <end position="113"/>
    </location>
</feature>
<evidence type="ECO:0000256" key="2">
    <source>
        <dbReference type="SAM" id="MobiDB-lite"/>
    </source>
</evidence>
<feature type="domain" description="HMG box" evidence="3">
    <location>
        <begin position="43"/>
        <end position="113"/>
    </location>
</feature>
<dbReference type="GO" id="GO:0003677">
    <property type="term" value="F:DNA binding"/>
    <property type="evidence" value="ECO:0007669"/>
    <property type="project" value="UniProtKB-UniRule"/>
</dbReference>
<evidence type="ECO:0000256" key="1">
    <source>
        <dbReference type="PROSITE-ProRule" id="PRU00267"/>
    </source>
</evidence>
<sequence length="289" mass="32857">MNDIEYLSETERKLLNKCPYALTLTIEELTKPAKKIRNNCDKPPRPQNSWIIFRKDFEANIRLRSPGVKQKVKNTANECSLKWKLQSSEVKDFFKILEKIACENHKRIYPNYKYRPKHAKNSNCKEFIFREQKKYVFSSSAKSNTINSNSPQEAMQIDGSSQEVNDGLPSLTFNSQTNRSPSLTSSSPKEAIQVDGSSFLTFNSPQEATQIDGTLSSLTFNSPQEITQVDGTTIYTHQDNTNNFATIISEGNNDNMNTSSPLSQPQSLLQLYDLSNCIFDNLLYDNFSS</sequence>
<dbReference type="OrthoDB" id="6247875at2759"/>
<dbReference type="InterPro" id="IPR009071">
    <property type="entry name" value="HMG_box_dom"/>
</dbReference>
<dbReference type="Gene3D" id="1.10.30.10">
    <property type="entry name" value="High mobility group box domain"/>
    <property type="match status" value="1"/>
</dbReference>
<dbReference type="GO" id="GO:0005634">
    <property type="term" value="C:nucleus"/>
    <property type="evidence" value="ECO:0007669"/>
    <property type="project" value="UniProtKB-UniRule"/>
</dbReference>
<accession>A0A9N9B9H1</accession>
<evidence type="ECO:0000313" key="5">
    <source>
        <dbReference type="Proteomes" id="UP000789831"/>
    </source>
</evidence>
<comment type="caution">
    <text evidence="4">The sequence shown here is derived from an EMBL/GenBank/DDBJ whole genome shotgun (WGS) entry which is preliminary data.</text>
</comment>
<dbReference type="PROSITE" id="PS50118">
    <property type="entry name" value="HMG_BOX_2"/>
    <property type="match status" value="1"/>
</dbReference>
<reference evidence="4" key="1">
    <citation type="submission" date="2021-06" db="EMBL/GenBank/DDBJ databases">
        <authorList>
            <person name="Kallberg Y."/>
            <person name="Tangrot J."/>
            <person name="Rosling A."/>
        </authorList>
    </citation>
    <scope>NUCLEOTIDE SEQUENCE</scope>
    <source>
        <strain evidence="4">MT106</strain>
    </source>
</reference>
<dbReference type="Pfam" id="PF00505">
    <property type="entry name" value="HMG_box"/>
    <property type="match status" value="1"/>
</dbReference>
<dbReference type="InterPro" id="IPR036910">
    <property type="entry name" value="HMG_box_dom_sf"/>
</dbReference>
<dbReference type="SUPFAM" id="SSF47095">
    <property type="entry name" value="HMG-box"/>
    <property type="match status" value="1"/>
</dbReference>
<feature type="compositionally biased region" description="Polar residues" evidence="2">
    <location>
        <begin position="140"/>
        <end position="164"/>
    </location>
</feature>
<evidence type="ECO:0000313" key="4">
    <source>
        <dbReference type="EMBL" id="CAG8558274.1"/>
    </source>
</evidence>
<feature type="region of interest" description="Disordered" evidence="2">
    <location>
        <begin position="140"/>
        <end position="189"/>
    </location>
</feature>
<dbReference type="AlphaFoldDB" id="A0A9N9B9H1"/>